<dbReference type="AlphaFoldDB" id="A0A7J3I9M7"/>
<name>A0A7J3I9M7_9CREN</name>
<comment type="caution">
    <text evidence="2">The sequence shown here is derived from an EMBL/GenBank/DDBJ whole genome shotgun (WGS) entry which is preliminary data.</text>
</comment>
<dbReference type="EMBL" id="DTBZ01000109">
    <property type="protein sequence ID" value="HGQ18461.1"/>
    <property type="molecule type" value="Genomic_DNA"/>
</dbReference>
<organism evidence="2">
    <name type="scientific">Ignisphaera aggregans</name>
    <dbReference type="NCBI Taxonomy" id="334771"/>
    <lineage>
        <taxon>Archaea</taxon>
        <taxon>Thermoproteota</taxon>
        <taxon>Thermoprotei</taxon>
        <taxon>Desulfurococcales</taxon>
        <taxon>Desulfurococcaceae</taxon>
        <taxon>Ignisphaera</taxon>
    </lineage>
</organism>
<keyword evidence="1" id="KW-0472">Membrane</keyword>
<evidence type="ECO:0000313" key="2">
    <source>
        <dbReference type="EMBL" id="HGN37287.1"/>
    </source>
</evidence>
<keyword evidence="1" id="KW-0812">Transmembrane</keyword>
<gene>
    <name evidence="2" type="ORF">ENT87_07055</name>
    <name evidence="3" type="ORF">ENU30_05760</name>
</gene>
<evidence type="ECO:0000313" key="3">
    <source>
        <dbReference type="EMBL" id="HGQ18461.1"/>
    </source>
</evidence>
<protein>
    <submittedName>
        <fullName evidence="2">Uncharacterized protein</fullName>
    </submittedName>
</protein>
<accession>A0A7J3I9M7</accession>
<reference evidence="2" key="1">
    <citation type="journal article" date="2020" name="mSystems">
        <title>Genome- and Community-Level Interaction Insights into Carbon Utilization and Element Cycling Functions of Hydrothermarchaeota in Hydrothermal Sediment.</title>
        <authorList>
            <person name="Zhou Z."/>
            <person name="Liu Y."/>
            <person name="Xu W."/>
            <person name="Pan J."/>
            <person name="Luo Z.H."/>
            <person name="Li M."/>
        </authorList>
    </citation>
    <scope>NUCLEOTIDE SEQUENCE [LARGE SCALE GENOMIC DNA]</scope>
    <source>
        <strain evidence="2">SpSt-618</strain>
        <strain evidence="3">SpSt-657</strain>
    </source>
</reference>
<sequence length="141" mass="15876">MSYLFAVALLTLLMLTLTRDLLVSLGFCVIFIGWWGWLFWLLELFPSVDLALALFLLTIIPISISLALGFLLYRCTGLGLRSRVYTSVSAYYIIGTLYFTLLKALVGRAPDVDFKIALPIWLTILLVSTFISSRLVESMVK</sequence>
<dbReference type="EMBL" id="DTAI01000210">
    <property type="protein sequence ID" value="HGN37287.1"/>
    <property type="molecule type" value="Genomic_DNA"/>
</dbReference>
<keyword evidence="1" id="KW-1133">Transmembrane helix</keyword>
<feature type="transmembrane region" description="Helical" evidence="1">
    <location>
        <begin position="84"/>
        <end position="106"/>
    </location>
</feature>
<evidence type="ECO:0000256" key="1">
    <source>
        <dbReference type="SAM" id="Phobius"/>
    </source>
</evidence>
<proteinExistence type="predicted"/>
<feature type="transmembrane region" description="Helical" evidence="1">
    <location>
        <begin position="52"/>
        <end position="72"/>
    </location>
</feature>
<feature type="transmembrane region" description="Helical" evidence="1">
    <location>
        <begin position="118"/>
        <end position="136"/>
    </location>
</feature>